<dbReference type="PANTHER" id="PTHR33164">
    <property type="entry name" value="TRANSCRIPTIONAL REGULATOR, MARR FAMILY"/>
    <property type="match status" value="1"/>
</dbReference>
<organism evidence="2 3">
    <name type="scientific">Cryptosporangium japonicum</name>
    <dbReference type="NCBI Taxonomy" id="80872"/>
    <lineage>
        <taxon>Bacteria</taxon>
        <taxon>Bacillati</taxon>
        <taxon>Actinomycetota</taxon>
        <taxon>Actinomycetes</taxon>
        <taxon>Cryptosporangiales</taxon>
        <taxon>Cryptosporangiaceae</taxon>
        <taxon>Cryptosporangium</taxon>
    </lineage>
</organism>
<dbReference type="Pfam" id="PF12802">
    <property type="entry name" value="MarR_2"/>
    <property type="match status" value="1"/>
</dbReference>
<dbReference type="Proteomes" id="UP001500967">
    <property type="component" value="Unassembled WGS sequence"/>
</dbReference>
<feature type="domain" description="HTH marR-type" evidence="1">
    <location>
        <begin position="29"/>
        <end position="129"/>
    </location>
</feature>
<evidence type="ECO:0000313" key="2">
    <source>
        <dbReference type="EMBL" id="GAA0228569.1"/>
    </source>
</evidence>
<protein>
    <submittedName>
        <fullName evidence="2">MarR family transcriptional regulator</fullName>
    </submittedName>
</protein>
<dbReference type="EMBL" id="BAAAGX010000006">
    <property type="protein sequence ID" value="GAA0228569.1"/>
    <property type="molecule type" value="Genomic_DNA"/>
</dbReference>
<evidence type="ECO:0000313" key="3">
    <source>
        <dbReference type="Proteomes" id="UP001500967"/>
    </source>
</evidence>
<dbReference type="InterPro" id="IPR039422">
    <property type="entry name" value="MarR/SlyA-like"/>
</dbReference>
<proteinExistence type="predicted"/>
<dbReference type="SMART" id="SM00347">
    <property type="entry name" value="HTH_MARR"/>
    <property type="match status" value="1"/>
</dbReference>
<gene>
    <name evidence="2" type="ORF">GCM10009539_12480</name>
</gene>
<reference evidence="3" key="1">
    <citation type="journal article" date="2019" name="Int. J. Syst. Evol. Microbiol.">
        <title>The Global Catalogue of Microorganisms (GCM) 10K type strain sequencing project: providing services to taxonomists for standard genome sequencing and annotation.</title>
        <authorList>
            <consortium name="The Broad Institute Genomics Platform"/>
            <consortium name="The Broad Institute Genome Sequencing Center for Infectious Disease"/>
            <person name="Wu L."/>
            <person name="Ma J."/>
        </authorList>
    </citation>
    <scope>NUCLEOTIDE SEQUENCE [LARGE SCALE GENOMIC DNA]</scope>
    <source>
        <strain evidence="3">JCM 10425</strain>
    </source>
</reference>
<dbReference type="RefSeq" id="WP_344647755.1">
    <property type="nucleotide sequence ID" value="NZ_BAAAGX010000006.1"/>
</dbReference>
<dbReference type="InterPro" id="IPR036388">
    <property type="entry name" value="WH-like_DNA-bd_sf"/>
</dbReference>
<dbReference type="InterPro" id="IPR036390">
    <property type="entry name" value="WH_DNA-bd_sf"/>
</dbReference>
<dbReference type="SUPFAM" id="SSF46785">
    <property type="entry name" value="Winged helix' DNA-binding domain"/>
    <property type="match status" value="1"/>
</dbReference>
<sequence>MIDGTADLDRRLADTVERLANGLRALAQRSARRHNLSPLQQQVVLALCRQPPARREVNALAAEFDVTTPTVSDAVAALERKQLLTRTPGSDARRRVLSLTELGFSVAEELSGWDGSLVEALSALPVEDRATTLHTLLRVIADLQRRGAISIARTCTTCRFFRPDVYPDPAAPHRCELLQTALPLTELRTDCPEHELVG</sequence>
<accession>A0ABP3DER0</accession>
<dbReference type="InterPro" id="IPR000835">
    <property type="entry name" value="HTH_MarR-typ"/>
</dbReference>
<name>A0ABP3DER0_9ACTN</name>
<keyword evidence="3" id="KW-1185">Reference proteome</keyword>
<evidence type="ECO:0000259" key="1">
    <source>
        <dbReference type="SMART" id="SM00347"/>
    </source>
</evidence>
<comment type="caution">
    <text evidence="2">The sequence shown here is derived from an EMBL/GenBank/DDBJ whole genome shotgun (WGS) entry which is preliminary data.</text>
</comment>
<dbReference type="PANTHER" id="PTHR33164:SF43">
    <property type="entry name" value="HTH-TYPE TRANSCRIPTIONAL REPRESSOR YETL"/>
    <property type="match status" value="1"/>
</dbReference>
<dbReference type="Gene3D" id="1.10.10.10">
    <property type="entry name" value="Winged helix-like DNA-binding domain superfamily/Winged helix DNA-binding domain"/>
    <property type="match status" value="1"/>
</dbReference>